<organism evidence="1">
    <name type="scientific">Cacopsylla melanoneura</name>
    <dbReference type="NCBI Taxonomy" id="428564"/>
    <lineage>
        <taxon>Eukaryota</taxon>
        <taxon>Metazoa</taxon>
        <taxon>Ecdysozoa</taxon>
        <taxon>Arthropoda</taxon>
        <taxon>Hexapoda</taxon>
        <taxon>Insecta</taxon>
        <taxon>Pterygota</taxon>
        <taxon>Neoptera</taxon>
        <taxon>Paraneoptera</taxon>
        <taxon>Hemiptera</taxon>
        <taxon>Sternorrhyncha</taxon>
        <taxon>Psylloidea</taxon>
        <taxon>Psyllidae</taxon>
        <taxon>Psyllinae</taxon>
        <taxon>Cacopsylla</taxon>
    </lineage>
</organism>
<proteinExistence type="predicted"/>
<accession>A0A8D8ULW5</accession>
<dbReference type="AlphaFoldDB" id="A0A8D8ULW5"/>
<evidence type="ECO:0000313" key="1">
    <source>
        <dbReference type="EMBL" id="CAG6709570.1"/>
    </source>
</evidence>
<dbReference type="EMBL" id="HBUF01346198">
    <property type="protein sequence ID" value="CAG6709571.1"/>
    <property type="molecule type" value="Transcribed_RNA"/>
</dbReference>
<name>A0A8D8ULW5_9HEMI</name>
<sequence>MKRIAFDEFKIRALYLDRVQGVDHETQTGQMLEINMEQFQLFATRDFEKCSTRYVREKLAVLDDQLVHGDLFESLNFHVVQVTIGELDLVQVVQIGERVRFDVREEHVGKRDHVDTALESKIANLHSGPGYLYINTATIRTIGPVLIPGHTVRFNQYGLDVDDGDAL</sequence>
<protein>
    <submittedName>
        <fullName evidence="1">Uncharacterized protein</fullName>
    </submittedName>
</protein>
<dbReference type="EMBL" id="HBUF01346197">
    <property type="protein sequence ID" value="CAG6709570.1"/>
    <property type="molecule type" value="Transcribed_RNA"/>
</dbReference>
<reference evidence="1" key="1">
    <citation type="submission" date="2021-05" db="EMBL/GenBank/DDBJ databases">
        <authorList>
            <person name="Alioto T."/>
            <person name="Alioto T."/>
            <person name="Gomez Garrido J."/>
        </authorList>
    </citation>
    <scope>NUCLEOTIDE SEQUENCE</scope>
</reference>